<reference evidence="1 2" key="1">
    <citation type="journal article" date="2013" name="BMC Genomics">
        <title>Genome sequencing and comparative genomics of honey bee microsporidia, Nosema apis reveal novel insights into host-parasite interactions.</title>
        <authorList>
            <person name="Chen Yp."/>
            <person name="Pettis J.S."/>
            <person name="Zhao Y."/>
            <person name="Liu X."/>
            <person name="Tallon L.J."/>
            <person name="Sadzewicz L.D."/>
            <person name="Li R."/>
            <person name="Zheng H."/>
            <person name="Huang S."/>
            <person name="Zhang X."/>
            <person name="Hamilton M.C."/>
            <person name="Pernal S.F."/>
            <person name="Melathopoulos A.P."/>
            <person name="Yan X."/>
            <person name="Evans J.D."/>
        </authorList>
    </citation>
    <scope>NUCLEOTIDE SEQUENCE [LARGE SCALE GENOMIC DNA]</scope>
    <source>
        <strain evidence="1 2">BRL 01</strain>
    </source>
</reference>
<protein>
    <submittedName>
        <fullName evidence="1">Uncharacterized protein</fullName>
    </submittedName>
</protein>
<dbReference type="Proteomes" id="UP000053780">
    <property type="component" value="Unassembled WGS sequence"/>
</dbReference>
<sequence>MSILYRMNDNVLFHYIVTDTHFYSNDIQIFLVVFIQHAVPYKPTLDSDVDNGISNSSTAKLILNTLKLFVVGNRIEKLRKYDELANELGLLYKSKTKIVPYVKTWDGIVSKYHSKHRKEF</sequence>
<keyword evidence="2" id="KW-1185">Reference proteome</keyword>
<evidence type="ECO:0000313" key="1">
    <source>
        <dbReference type="EMBL" id="EQB60854.1"/>
    </source>
</evidence>
<dbReference type="EMBL" id="KE647223">
    <property type="protein sequence ID" value="EQB60854.1"/>
    <property type="molecule type" value="Genomic_DNA"/>
</dbReference>
<organism evidence="1 2">
    <name type="scientific">Vairimorpha apis BRL 01</name>
    <dbReference type="NCBI Taxonomy" id="1037528"/>
    <lineage>
        <taxon>Eukaryota</taxon>
        <taxon>Fungi</taxon>
        <taxon>Fungi incertae sedis</taxon>
        <taxon>Microsporidia</taxon>
        <taxon>Nosematidae</taxon>
        <taxon>Vairimorpha</taxon>
    </lineage>
</organism>
<evidence type="ECO:0000313" key="2">
    <source>
        <dbReference type="Proteomes" id="UP000053780"/>
    </source>
</evidence>
<dbReference type="AlphaFoldDB" id="T0L8I5"/>
<dbReference type="VEuPathDB" id="MicrosporidiaDB:NAPIS_ORF01577"/>
<dbReference type="HOGENOM" id="CLU_108130_2_1_1"/>
<gene>
    <name evidence="1" type="ORF">NAPIS_ORF01577</name>
</gene>
<proteinExistence type="predicted"/>
<feature type="non-terminal residue" evidence="1">
    <location>
        <position position="120"/>
    </location>
</feature>
<name>T0L8I5_9MICR</name>
<accession>T0L8I5</accession>